<evidence type="ECO:0000256" key="8">
    <source>
        <dbReference type="SAM" id="MobiDB-lite"/>
    </source>
</evidence>
<dbReference type="HOGENOM" id="CLU_009072_0_0_1"/>
<keyword evidence="3" id="KW-0547">Nucleotide-binding</keyword>
<evidence type="ECO:0000259" key="10">
    <source>
        <dbReference type="Pfam" id="PF22608"/>
    </source>
</evidence>
<reference evidence="12" key="1">
    <citation type="submission" date="2015-04" db="UniProtKB">
        <authorList>
            <consortium name="EnsemblPlants"/>
        </authorList>
    </citation>
    <scope>IDENTIFICATION</scope>
</reference>
<dbReference type="GO" id="GO:0009360">
    <property type="term" value="C:DNA polymerase III complex"/>
    <property type="evidence" value="ECO:0007669"/>
    <property type="project" value="InterPro"/>
</dbReference>
<evidence type="ECO:0000259" key="11">
    <source>
        <dbReference type="Pfam" id="PF23007"/>
    </source>
</evidence>
<dbReference type="Gene3D" id="3.40.50.300">
    <property type="entry name" value="P-loop containing nucleotide triphosphate hydrolases"/>
    <property type="match status" value="1"/>
</dbReference>
<evidence type="ECO:0000256" key="3">
    <source>
        <dbReference type="ARBA" id="ARBA00022741"/>
    </source>
</evidence>
<feature type="coiled-coil region" evidence="7">
    <location>
        <begin position="710"/>
        <end position="740"/>
    </location>
</feature>
<dbReference type="GO" id="GO:0005524">
    <property type="term" value="F:ATP binding"/>
    <property type="evidence" value="ECO:0007669"/>
    <property type="project" value="UniProtKB-KW"/>
</dbReference>
<dbReference type="NCBIfam" id="TIGR02397">
    <property type="entry name" value="dnaX_nterm"/>
    <property type="match status" value="1"/>
</dbReference>
<keyword evidence="5" id="KW-0067">ATP-binding</keyword>
<evidence type="ECO:0000256" key="6">
    <source>
        <dbReference type="ARBA" id="ARBA00023054"/>
    </source>
</evidence>
<accession>A0A0E0ME87</accession>
<dbReference type="FunFam" id="1.10.8.60:FF:000013">
    <property type="entry name" value="DNA polymerase III subunit gamma/tau"/>
    <property type="match status" value="1"/>
</dbReference>
<feature type="domain" description="DNA polymerase III subunit gamma/tau helical lid" evidence="10">
    <location>
        <begin position="582"/>
        <end position="622"/>
    </location>
</feature>
<feature type="domain" description="DNA polymerase III gamma subunit" evidence="9">
    <location>
        <begin position="634"/>
        <end position="691"/>
    </location>
</feature>
<evidence type="ECO:0000256" key="2">
    <source>
        <dbReference type="ARBA" id="ARBA00022723"/>
    </source>
</evidence>
<dbReference type="Gramene" id="OPUNC11G07860.1">
    <property type="protein sequence ID" value="OPUNC11G07860.1"/>
    <property type="gene ID" value="OPUNC11G07860"/>
</dbReference>
<dbReference type="InterPro" id="IPR054506">
    <property type="entry name" value="DnaA_N-like_STI"/>
</dbReference>
<feature type="region of interest" description="Disordered" evidence="8">
    <location>
        <begin position="1006"/>
        <end position="1027"/>
    </location>
</feature>
<evidence type="ECO:0000256" key="1">
    <source>
        <dbReference type="ARBA" id="ARBA00006360"/>
    </source>
</evidence>
<evidence type="ECO:0000313" key="13">
    <source>
        <dbReference type="Proteomes" id="UP000026962"/>
    </source>
</evidence>
<dbReference type="CDD" id="cd18137">
    <property type="entry name" value="HLD_clamp_pol_III_gamma_tau"/>
    <property type="match status" value="1"/>
</dbReference>
<dbReference type="InterPro" id="IPR008921">
    <property type="entry name" value="DNA_pol3_clamp-load_cplx_C"/>
</dbReference>
<dbReference type="STRING" id="4537.A0A0E0ME87"/>
<sequence length="1164" mass="127814">MKAGRGGDQFGVQRRRRCPRERASEERGSPHKSITTPALLQIRRGASCAISGLNRGGAPISICRAEQGILQGCVGPSELHLKKELTALRKARFLRDPETCSSWRSPLSSKSFMTTSCVINPNEIGSNVSQKHIEPAAAPPKSEKKRKKVYLYNWRHHSNKSSESGIKLDDDDRQASADCSLESPCISNGVDSRSETGLEVPVSIYSVQGSNSGTPVTRTVRRVRRSSLSKKGAIRNSTVSKLLDLHVNSGEQSEDTDNYNSENHELLQKGGYFSHSTSPLFAASGCLSSSNPSKFLKVPRREGSSFSCTPVSTNSYYRYRGRNPSTVGSWDGTTAASLDEDGLNQPELLRSQRCASDEVSTIFGELDLEALSRLDGRRWSSCKSQDGIALPMSGADHAVSDQRSLSQKYRPRSFNELVGQSFVVQSLNNAIIRERIAPAYLFHGPRGTGKTSAARIFSAALSCVAIGENKPCGACMECTDFFTGNGINLIEVDASNRKSINRIRHLIENIPASATSSRYKVFVVDECHMVSSKVWSAFMKFLDEPLPRVVFIFITIDPENLPRAVISRCQKYMFSKIKDIDIVCRLRKIAVKENFDVELAALDLIALNSDGSLRDAETMLDQLSLLGKKITPSLVNDLVGVVSEEKLLDLLEIAMSADTAETVKRSRELMDSGVDPMALMSQLAGLIMDIIAGTYRLADPTCGGEGIGGRNITDAELERLQQALKILSDAEKQIRLSSERSTWFTAALLQLGSGHNSEMIQSRCSSKQSAKATSEIVMDAVRESSASRTTTHPLFTLRGSRKTLDLRTASGHSSPQGVVSVSSRMRANDNLKHGECRSVDRVLQDSAQRSNSSELRPMTNVSSDNLAQIWRKCIDNCHSKTLKQLLCDHGKLASVKDCGGYYIAFIAFEGSDIKSRAQRFTSSIRNSMETVLRCNVEVRIGLMPELLAGGLKLEEDLDERVEFDVLSCSTTSDRLKGIRNPSRNLNYSEEIEKKLEKFSCASAASGGLQSCTTEGNKGMHRTRGKEVSVEQAKAVTVEEQRLESAWLQAVEKHAPGILNQMKPERNQVVPRISGEQYHRMPEMDTVFPSRQVDKELSNGLKSLNIGSHGIHQNGQMGNGYAISPSLLHSNNHLANCDNERSLSLEHLAVMVCSPAGKLKSQKEG</sequence>
<dbReference type="SUPFAM" id="SSF48019">
    <property type="entry name" value="post-AAA+ oligomerization domain-like"/>
    <property type="match status" value="1"/>
</dbReference>
<keyword evidence="13" id="KW-1185">Reference proteome</keyword>
<keyword evidence="2" id="KW-0479">Metal-binding</keyword>
<organism evidence="12">
    <name type="scientific">Oryza punctata</name>
    <name type="common">Red rice</name>
    <dbReference type="NCBI Taxonomy" id="4537"/>
    <lineage>
        <taxon>Eukaryota</taxon>
        <taxon>Viridiplantae</taxon>
        <taxon>Streptophyta</taxon>
        <taxon>Embryophyta</taxon>
        <taxon>Tracheophyta</taxon>
        <taxon>Spermatophyta</taxon>
        <taxon>Magnoliopsida</taxon>
        <taxon>Liliopsida</taxon>
        <taxon>Poales</taxon>
        <taxon>Poaceae</taxon>
        <taxon>BOP clade</taxon>
        <taxon>Oryzoideae</taxon>
        <taxon>Oryzeae</taxon>
        <taxon>Oryzinae</taxon>
        <taxon>Oryza</taxon>
    </lineage>
</organism>
<dbReference type="Pfam" id="PF12169">
    <property type="entry name" value="DNA_pol3_gamma3"/>
    <property type="match status" value="1"/>
</dbReference>
<evidence type="ECO:0000256" key="5">
    <source>
        <dbReference type="ARBA" id="ARBA00022840"/>
    </source>
</evidence>
<dbReference type="InterPro" id="IPR027417">
    <property type="entry name" value="P-loop_NTPase"/>
</dbReference>
<dbReference type="GO" id="GO:0006281">
    <property type="term" value="P:DNA repair"/>
    <property type="evidence" value="ECO:0007669"/>
    <property type="project" value="TreeGrafter"/>
</dbReference>
<dbReference type="GO" id="GO:0006261">
    <property type="term" value="P:DNA-templated DNA replication"/>
    <property type="evidence" value="ECO:0007669"/>
    <property type="project" value="TreeGrafter"/>
</dbReference>
<dbReference type="GO" id="GO:0005663">
    <property type="term" value="C:DNA replication factor C complex"/>
    <property type="evidence" value="ECO:0007669"/>
    <property type="project" value="TreeGrafter"/>
</dbReference>
<feature type="region of interest" description="Disordered" evidence="8">
    <location>
        <begin position="1"/>
        <end position="35"/>
    </location>
</feature>
<dbReference type="GO" id="GO:0046872">
    <property type="term" value="F:metal ion binding"/>
    <property type="evidence" value="ECO:0007669"/>
    <property type="project" value="UniProtKB-KW"/>
</dbReference>
<dbReference type="GO" id="GO:0003887">
    <property type="term" value="F:DNA-directed DNA polymerase activity"/>
    <property type="evidence" value="ECO:0007669"/>
    <property type="project" value="InterPro"/>
</dbReference>
<dbReference type="GO" id="GO:0003689">
    <property type="term" value="F:DNA clamp loader activity"/>
    <property type="evidence" value="ECO:0007669"/>
    <property type="project" value="TreeGrafter"/>
</dbReference>
<name>A0A0E0ME87_ORYPU</name>
<dbReference type="eggNOG" id="KOG0989">
    <property type="taxonomic scope" value="Eukaryota"/>
</dbReference>
<evidence type="ECO:0000256" key="4">
    <source>
        <dbReference type="ARBA" id="ARBA00022833"/>
    </source>
</evidence>
<dbReference type="PANTHER" id="PTHR11669">
    <property type="entry name" value="REPLICATION FACTOR C / DNA POLYMERASE III GAMMA-TAU SUBUNIT"/>
    <property type="match status" value="1"/>
</dbReference>
<evidence type="ECO:0000259" key="9">
    <source>
        <dbReference type="Pfam" id="PF12169"/>
    </source>
</evidence>
<evidence type="ECO:0000256" key="7">
    <source>
        <dbReference type="SAM" id="Coils"/>
    </source>
</evidence>
<keyword evidence="4" id="KW-0862">Zinc</keyword>
<feature type="compositionally biased region" description="Basic and acidic residues" evidence="8">
    <location>
        <begin position="20"/>
        <end position="29"/>
    </location>
</feature>
<dbReference type="InterPro" id="IPR045085">
    <property type="entry name" value="HLD_clamp_pol_III_gamma_tau"/>
</dbReference>
<protein>
    <submittedName>
        <fullName evidence="12">Uncharacterized protein</fullName>
    </submittedName>
</protein>
<reference evidence="12" key="2">
    <citation type="submission" date="2018-05" db="EMBL/GenBank/DDBJ databases">
        <title>OpunRS2 (Oryza punctata Reference Sequence Version 2).</title>
        <authorList>
            <person name="Zhang J."/>
            <person name="Kudrna D."/>
            <person name="Lee S."/>
            <person name="Talag J."/>
            <person name="Welchert J."/>
            <person name="Wing R.A."/>
        </authorList>
    </citation>
    <scope>NUCLEOTIDE SEQUENCE [LARGE SCALE GENOMIC DNA]</scope>
</reference>
<dbReference type="FunFam" id="3.40.50.300:FF:000014">
    <property type="entry name" value="DNA polymerase III subunit gamma/tau"/>
    <property type="match status" value="1"/>
</dbReference>
<feature type="domain" description="STICHEL DnaA-N-like alpha-beta" evidence="11">
    <location>
        <begin position="859"/>
        <end position="942"/>
    </location>
</feature>
<keyword evidence="6 7" id="KW-0175">Coiled coil</keyword>
<dbReference type="Pfam" id="PF22608">
    <property type="entry name" value="DNAX_ATPase_lid"/>
    <property type="match status" value="1"/>
</dbReference>
<dbReference type="PANTHER" id="PTHR11669:SF63">
    <property type="entry name" value="PROTEIN STICHEL"/>
    <property type="match status" value="1"/>
</dbReference>
<dbReference type="AlphaFoldDB" id="A0A0E0ME87"/>
<comment type="similarity">
    <text evidence="1">Belongs to the DnaX/STICHEL family.</text>
</comment>
<dbReference type="OMA" id="QWEDELN"/>
<dbReference type="Pfam" id="PF13177">
    <property type="entry name" value="DNA_pol3_delta2"/>
    <property type="match status" value="1"/>
</dbReference>
<dbReference type="Gene3D" id="1.20.272.10">
    <property type="match status" value="1"/>
</dbReference>
<dbReference type="GO" id="GO:0003677">
    <property type="term" value="F:DNA binding"/>
    <property type="evidence" value="ECO:0007669"/>
    <property type="project" value="InterPro"/>
</dbReference>
<evidence type="ECO:0000313" key="12">
    <source>
        <dbReference type="EnsemblPlants" id="OPUNC11G07860.1"/>
    </source>
</evidence>
<dbReference type="Proteomes" id="UP000026962">
    <property type="component" value="Chromosome 11"/>
</dbReference>
<dbReference type="InterPro" id="IPR050238">
    <property type="entry name" value="DNA_Rep/Repair_Clamp_Loader"/>
</dbReference>
<dbReference type="SUPFAM" id="SSF52540">
    <property type="entry name" value="P-loop containing nucleoside triphosphate hydrolases"/>
    <property type="match status" value="1"/>
</dbReference>
<proteinExistence type="inferred from homology"/>
<dbReference type="CDD" id="cd00009">
    <property type="entry name" value="AAA"/>
    <property type="match status" value="1"/>
</dbReference>
<dbReference type="InterPro" id="IPR022754">
    <property type="entry name" value="DNA_pol_III_gamma-3"/>
</dbReference>
<dbReference type="Pfam" id="PF23007">
    <property type="entry name" value="DnaA_N-like_STI"/>
    <property type="match status" value="1"/>
</dbReference>
<dbReference type="EnsemblPlants" id="OPUNC11G07860.1">
    <property type="protein sequence ID" value="OPUNC11G07860.1"/>
    <property type="gene ID" value="OPUNC11G07860"/>
</dbReference>
<dbReference type="Gene3D" id="1.10.8.60">
    <property type="match status" value="1"/>
</dbReference>
<dbReference type="InterPro" id="IPR012763">
    <property type="entry name" value="DNA_pol_III_sug/sutau_N"/>
</dbReference>